<proteinExistence type="predicted"/>
<dbReference type="VEuPathDB" id="FungiDB:SPSK_04621"/>
<comment type="caution">
    <text evidence="2">The sequence shown here is derived from an EMBL/GenBank/DDBJ whole genome shotgun (WGS) entry which is preliminary data.</text>
</comment>
<sequence>MIPLFCPSVVLILRVLDYPDLLRRLFGRLFPIAWRRTFPVACSAVSLPAGAPCHRGHQAVPVQPPRRPLCHQRPVPAPVRVLEAGQGHPHGKPVARVGAQPRQPPPRVHQQVLVRGQAVAGGAAGRAEAGDEGRDVSCPARAAGHAGDGGVVVVAGIF</sequence>
<protein>
    <submittedName>
        <fullName evidence="2">Uncharacterized protein</fullName>
    </submittedName>
</protein>
<dbReference type="EMBL" id="AXCR01000010">
    <property type="protein sequence ID" value="KJR83352.1"/>
    <property type="molecule type" value="Genomic_DNA"/>
</dbReference>
<dbReference type="Proteomes" id="UP000033710">
    <property type="component" value="Unassembled WGS sequence"/>
</dbReference>
<dbReference type="GeneID" id="27666699"/>
<accession>A0A0F2M0X1</accession>
<evidence type="ECO:0000313" key="2">
    <source>
        <dbReference type="EMBL" id="KJR83352.1"/>
    </source>
</evidence>
<organism evidence="2 3">
    <name type="scientific">Sporothrix schenckii 1099-18</name>
    <dbReference type="NCBI Taxonomy" id="1397361"/>
    <lineage>
        <taxon>Eukaryota</taxon>
        <taxon>Fungi</taxon>
        <taxon>Dikarya</taxon>
        <taxon>Ascomycota</taxon>
        <taxon>Pezizomycotina</taxon>
        <taxon>Sordariomycetes</taxon>
        <taxon>Sordariomycetidae</taxon>
        <taxon>Ophiostomatales</taxon>
        <taxon>Ophiostomataceae</taxon>
        <taxon>Sporothrix</taxon>
    </lineage>
</organism>
<dbReference type="KEGG" id="ssck:SPSK_04621"/>
<name>A0A0F2M0X1_SPOSC</name>
<reference evidence="2 3" key="1">
    <citation type="journal article" date="2014" name="BMC Genomics">
        <title>Comparative genomics of the major fungal agents of human and animal Sporotrichosis: Sporothrix schenckii and Sporothrix brasiliensis.</title>
        <authorList>
            <person name="Teixeira M.M."/>
            <person name="de Almeida L.G."/>
            <person name="Kubitschek-Barreira P."/>
            <person name="Alves F.L."/>
            <person name="Kioshima E.S."/>
            <person name="Abadio A.K."/>
            <person name="Fernandes L."/>
            <person name="Derengowski L.S."/>
            <person name="Ferreira K.S."/>
            <person name="Souza R.C."/>
            <person name="Ruiz J.C."/>
            <person name="de Andrade N.C."/>
            <person name="Paes H.C."/>
            <person name="Nicola A.M."/>
            <person name="Albuquerque P."/>
            <person name="Gerber A.L."/>
            <person name="Martins V.P."/>
            <person name="Peconick L.D."/>
            <person name="Neto A.V."/>
            <person name="Chaucanez C.B."/>
            <person name="Silva P.A."/>
            <person name="Cunha O.L."/>
            <person name="de Oliveira F.F."/>
            <person name="dos Santos T.C."/>
            <person name="Barros A.L."/>
            <person name="Soares M.A."/>
            <person name="de Oliveira L.M."/>
            <person name="Marini M.M."/>
            <person name="Villalobos-Duno H."/>
            <person name="Cunha M.M."/>
            <person name="de Hoog S."/>
            <person name="da Silveira J.F."/>
            <person name="Henrissat B."/>
            <person name="Nino-Vega G.A."/>
            <person name="Cisalpino P.S."/>
            <person name="Mora-Montes H.M."/>
            <person name="Almeida S.R."/>
            <person name="Stajich J.E."/>
            <person name="Lopes-Bezerra L.M."/>
            <person name="Vasconcelos A.T."/>
            <person name="Felipe M.S."/>
        </authorList>
    </citation>
    <scope>NUCLEOTIDE SEQUENCE [LARGE SCALE GENOMIC DNA]</scope>
    <source>
        <strain evidence="2 3">1099-18</strain>
    </source>
</reference>
<feature type="region of interest" description="Disordered" evidence="1">
    <location>
        <begin position="85"/>
        <end position="106"/>
    </location>
</feature>
<gene>
    <name evidence="2" type="ORF">SPSK_04621</name>
</gene>
<dbReference type="RefSeq" id="XP_016586028.1">
    <property type="nucleotide sequence ID" value="XM_016731422.1"/>
</dbReference>
<evidence type="ECO:0000313" key="3">
    <source>
        <dbReference type="Proteomes" id="UP000033710"/>
    </source>
</evidence>
<reference evidence="2 3" key="2">
    <citation type="journal article" date="2015" name="Eukaryot. Cell">
        <title>Asexual propagation of a virulent clone complex in a human and feline outbreak of sporotrichosis.</title>
        <authorList>
            <person name="Teixeira Mde M."/>
            <person name="Rodrigues A.M."/>
            <person name="Tsui C.K."/>
            <person name="de Almeida L.G."/>
            <person name="Van Diepeningen A.D."/>
            <person name="van den Ende B.G."/>
            <person name="Fernandes G.F."/>
            <person name="Kano R."/>
            <person name="Hamelin R.C."/>
            <person name="Lopes-Bezerra L.M."/>
            <person name="Vasconcelos A.T."/>
            <person name="de Hoog S."/>
            <person name="de Camargo Z.P."/>
            <person name="Felipe M.S."/>
        </authorList>
    </citation>
    <scope>NUCLEOTIDE SEQUENCE [LARGE SCALE GENOMIC DNA]</scope>
    <source>
        <strain evidence="2 3">1099-18</strain>
    </source>
</reference>
<dbReference type="AlphaFoldDB" id="A0A0F2M0X1"/>
<evidence type="ECO:0000256" key="1">
    <source>
        <dbReference type="SAM" id="MobiDB-lite"/>
    </source>
</evidence>